<dbReference type="Gene3D" id="1.10.10.10">
    <property type="entry name" value="Winged helix-like DNA-binding domain superfamily/Winged helix DNA-binding domain"/>
    <property type="match status" value="1"/>
</dbReference>
<dbReference type="InterPro" id="IPR011006">
    <property type="entry name" value="CheY-like_superfamily"/>
</dbReference>
<keyword evidence="3" id="KW-0238">DNA-binding</keyword>
<reference evidence="7 8" key="1">
    <citation type="submission" date="2020-02" db="EMBL/GenBank/DDBJ databases">
        <authorList>
            <person name="Kim Y.B."/>
            <person name="Roh S.W."/>
        </authorList>
    </citation>
    <scope>NUCLEOTIDE SEQUENCE [LARGE SCALE GENOMIC DNA]</scope>
    <source>
        <strain evidence="7 8">DSM 103574</strain>
    </source>
</reference>
<feature type="modified residue" description="4-aspartylphosphate" evidence="5">
    <location>
        <position position="53"/>
    </location>
</feature>
<comment type="function">
    <text evidence="4">May play the central regulatory role in sporulation. It may be an element of the effector pathway responsible for the activation of sporulation genes in response to nutritional stress. Spo0A may act in concert with spo0H (a sigma factor) to control the expression of some genes that are critical to the sporulation process.</text>
</comment>
<feature type="domain" description="Response regulatory" evidence="6">
    <location>
        <begin position="2"/>
        <end position="116"/>
    </location>
</feature>
<dbReference type="EMBL" id="CP048649">
    <property type="protein sequence ID" value="QIB69060.1"/>
    <property type="molecule type" value="Genomic_DNA"/>
</dbReference>
<dbReference type="GO" id="GO:0003677">
    <property type="term" value="F:DNA binding"/>
    <property type="evidence" value="ECO:0007669"/>
    <property type="project" value="UniProtKB-KW"/>
</dbReference>
<dbReference type="Proteomes" id="UP000466848">
    <property type="component" value="Chromosome"/>
</dbReference>
<dbReference type="RefSeq" id="WP_163065975.1">
    <property type="nucleotide sequence ID" value="NZ_CP048649.1"/>
</dbReference>
<dbReference type="KEGG" id="abut:Ami103574_06835"/>
<evidence type="ECO:0000256" key="3">
    <source>
        <dbReference type="ARBA" id="ARBA00023125"/>
    </source>
</evidence>
<dbReference type="PANTHER" id="PTHR44591:SF3">
    <property type="entry name" value="RESPONSE REGULATORY DOMAIN-CONTAINING PROTEIN"/>
    <property type="match status" value="1"/>
</dbReference>
<organism evidence="7 8">
    <name type="scientific">Aminipila butyrica</name>
    <dbReference type="NCBI Taxonomy" id="433296"/>
    <lineage>
        <taxon>Bacteria</taxon>
        <taxon>Bacillati</taxon>
        <taxon>Bacillota</taxon>
        <taxon>Clostridia</taxon>
        <taxon>Peptostreptococcales</taxon>
        <taxon>Anaerovoracaceae</taxon>
        <taxon>Aminipila</taxon>
    </lineage>
</organism>
<dbReference type="SMART" id="SM00448">
    <property type="entry name" value="REC"/>
    <property type="match status" value="1"/>
</dbReference>
<dbReference type="GO" id="GO:0006355">
    <property type="term" value="P:regulation of DNA-templated transcription"/>
    <property type="evidence" value="ECO:0007669"/>
    <property type="project" value="InterPro"/>
</dbReference>
<name>A0A858BVY0_9FIRM</name>
<dbReference type="PROSITE" id="PS50110">
    <property type="entry name" value="RESPONSE_REGULATORY"/>
    <property type="match status" value="1"/>
</dbReference>
<evidence type="ECO:0000256" key="1">
    <source>
        <dbReference type="ARBA" id="ARBA00018672"/>
    </source>
</evidence>
<dbReference type="InterPro" id="IPR001789">
    <property type="entry name" value="Sig_transdc_resp-reg_receiver"/>
</dbReference>
<dbReference type="GO" id="GO:0000160">
    <property type="term" value="P:phosphorelay signal transduction system"/>
    <property type="evidence" value="ECO:0007669"/>
    <property type="project" value="InterPro"/>
</dbReference>
<dbReference type="AlphaFoldDB" id="A0A858BVY0"/>
<dbReference type="PANTHER" id="PTHR44591">
    <property type="entry name" value="STRESS RESPONSE REGULATOR PROTEIN 1"/>
    <property type="match status" value="1"/>
</dbReference>
<sequence>MRFLIVDDEPLALRDLEEALIAAVPACKIAAFSSPPEALEHIKEASFHAAFLDIEMGSTNGLVLAKQLKDLQPDLYIIFVTSYAQYAVEAFKIHATGYLMKPVLTGDILRELSFLYGDDISLEKKVKVQTFGGFEIFADNKPLQFRRSKAKELLALLIDRRGASLTMAEACAVLWEGEPTGFSQKSYLRTILTEMKATLHQAGMADILIKRHNSLAIDPEKLYCDSYRFLDGDSQAVNSYRHNYLPAYSWAEFSVSLFEKH</sequence>
<dbReference type="Gene3D" id="3.40.50.2300">
    <property type="match status" value="1"/>
</dbReference>
<gene>
    <name evidence="7" type="ORF">Ami103574_06835</name>
</gene>
<proteinExistence type="predicted"/>
<evidence type="ECO:0000313" key="7">
    <source>
        <dbReference type="EMBL" id="QIB69060.1"/>
    </source>
</evidence>
<accession>A0A858BVY0</accession>
<protein>
    <recommendedName>
        <fullName evidence="1">Stage 0 sporulation protein A homolog</fullName>
    </recommendedName>
</protein>
<evidence type="ECO:0000256" key="5">
    <source>
        <dbReference type="PROSITE-ProRule" id="PRU00169"/>
    </source>
</evidence>
<dbReference type="InterPro" id="IPR036388">
    <property type="entry name" value="WH-like_DNA-bd_sf"/>
</dbReference>
<dbReference type="Pfam" id="PF00072">
    <property type="entry name" value="Response_reg"/>
    <property type="match status" value="1"/>
</dbReference>
<evidence type="ECO:0000313" key="8">
    <source>
        <dbReference type="Proteomes" id="UP000466848"/>
    </source>
</evidence>
<evidence type="ECO:0000256" key="4">
    <source>
        <dbReference type="ARBA" id="ARBA00024867"/>
    </source>
</evidence>
<keyword evidence="8" id="KW-1185">Reference proteome</keyword>
<dbReference type="SUPFAM" id="SSF52172">
    <property type="entry name" value="CheY-like"/>
    <property type="match status" value="1"/>
</dbReference>
<dbReference type="InterPro" id="IPR050595">
    <property type="entry name" value="Bact_response_regulator"/>
</dbReference>
<evidence type="ECO:0000256" key="2">
    <source>
        <dbReference type="ARBA" id="ARBA00022553"/>
    </source>
</evidence>
<keyword evidence="2 5" id="KW-0597">Phosphoprotein</keyword>
<evidence type="ECO:0000259" key="6">
    <source>
        <dbReference type="PROSITE" id="PS50110"/>
    </source>
</evidence>
<dbReference type="SUPFAM" id="SSF46894">
    <property type="entry name" value="C-terminal effector domain of the bipartite response regulators"/>
    <property type="match status" value="1"/>
</dbReference>
<dbReference type="InterPro" id="IPR016032">
    <property type="entry name" value="Sig_transdc_resp-reg_C-effctor"/>
</dbReference>